<proteinExistence type="predicted"/>
<accession>A0A915BQW5</accession>
<keyword evidence="1" id="KW-1185">Reference proteome</keyword>
<evidence type="ECO:0000313" key="2">
    <source>
        <dbReference type="WBParaSite" id="PgR053_g004_t01"/>
    </source>
</evidence>
<sequence length="109" mass="12843">YHHYANAFKFGSTTAQSAYCFISHSGDILQRYDPTRNSYRYSPPVSVERKSFNCKALLAVFASAQMNFHADAESALLRVFFYRINVLSLKKAMMVYLRIRKHEEWRSYR</sequence>
<reference evidence="2" key="1">
    <citation type="submission" date="2022-11" db="UniProtKB">
        <authorList>
            <consortium name="WormBaseParasite"/>
        </authorList>
    </citation>
    <scope>IDENTIFICATION</scope>
</reference>
<protein>
    <submittedName>
        <fullName evidence="2">Uncharacterized protein</fullName>
    </submittedName>
</protein>
<dbReference type="AlphaFoldDB" id="A0A915BQW5"/>
<dbReference type="Proteomes" id="UP000887569">
    <property type="component" value="Unplaced"/>
</dbReference>
<organism evidence="1 2">
    <name type="scientific">Parascaris univalens</name>
    <name type="common">Nematode worm</name>
    <dbReference type="NCBI Taxonomy" id="6257"/>
    <lineage>
        <taxon>Eukaryota</taxon>
        <taxon>Metazoa</taxon>
        <taxon>Ecdysozoa</taxon>
        <taxon>Nematoda</taxon>
        <taxon>Chromadorea</taxon>
        <taxon>Rhabditida</taxon>
        <taxon>Spirurina</taxon>
        <taxon>Ascaridomorpha</taxon>
        <taxon>Ascaridoidea</taxon>
        <taxon>Ascarididae</taxon>
        <taxon>Parascaris</taxon>
    </lineage>
</organism>
<name>A0A915BQW5_PARUN</name>
<dbReference type="WBParaSite" id="PgR053_g004_t01">
    <property type="protein sequence ID" value="PgR053_g004_t01"/>
    <property type="gene ID" value="PgR053_g004"/>
</dbReference>
<evidence type="ECO:0000313" key="1">
    <source>
        <dbReference type="Proteomes" id="UP000887569"/>
    </source>
</evidence>